<dbReference type="GO" id="GO:0003919">
    <property type="term" value="F:FMN adenylyltransferase activity"/>
    <property type="evidence" value="ECO:0007669"/>
    <property type="project" value="UniProtKB-EC"/>
</dbReference>
<keyword evidence="19" id="KW-1185">Reference proteome</keyword>
<dbReference type="EMBL" id="JAIKTS010000001">
    <property type="protein sequence ID" value="MCL7713442.1"/>
    <property type="molecule type" value="Genomic_DNA"/>
</dbReference>
<dbReference type="InterPro" id="IPR014729">
    <property type="entry name" value="Rossmann-like_a/b/a_fold"/>
</dbReference>
<keyword evidence="10 15" id="KW-0274">FAD</keyword>
<comment type="similarity">
    <text evidence="15">Belongs to the ribF family.</text>
</comment>
<dbReference type="NCBIfam" id="NF004163">
    <property type="entry name" value="PRK05627.1-6"/>
    <property type="match status" value="1"/>
</dbReference>
<dbReference type="Gene3D" id="2.40.30.30">
    <property type="entry name" value="Riboflavin kinase-like"/>
    <property type="match status" value="1"/>
</dbReference>
<dbReference type="SUPFAM" id="SSF82114">
    <property type="entry name" value="Riboflavin kinase-like"/>
    <property type="match status" value="1"/>
</dbReference>
<dbReference type="InterPro" id="IPR015864">
    <property type="entry name" value="FAD_synthase"/>
</dbReference>
<keyword evidence="12" id="KW-0511">Multifunctional enzyme</keyword>
<dbReference type="InterPro" id="IPR023468">
    <property type="entry name" value="Riboflavin_kinase"/>
</dbReference>
<organism evidence="18 19">
    <name type="scientific">Stenotrophomonas mori</name>
    <dbReference type="NCBI Taxonomy" id="2871096"/>
    <lineage>
        <taxon>Bacteria</taxon>
        <taxon>Pseudomonadati</taxon>
        <taxon>Pseudomonadota</taxon>
        <taxon>Gammaproteobacteria</taxon>
        <taxon>Lysobacterales</taxon>
        <taxon>Lysobacteraceae</taxon>
        <taxon>Stenotrophomonas</taxon>
    </lineage>
</organism>
<evidence type="ECO:0000256" key="16">
    <source>
        <dbReference type="SAM" id="MobiDB-lite"/>
    </source>
</evidence>
<reference evidence="18 19" key="1">
    <citation type="submission" date="2021-08" db="EMBL/GenBank/DDBJ databases">
        <title>Novel members of of the genus Stenotrophomonas from differernt environment.</title>
        <authorList>
            <person name="Deng Y."/>
        </authorList>
    </citation>
    <scope>NUCLEOTIDE SEQUENCE [LARGE SCALE GENOMIC DNA]</scope>
    <source>
        <strain evidence="18 19">CPCC 101365</strain>
    </source>
</reference>
<protein>
    <recommendedName>
        <fullName evidence="15">Riboflavin biosynthesis protein</fullName>
    </recommendedName>
    <domain>
        <recommendedName>
            <fullName evidence="15">Riboflavin kinase</fullName>
            <ecNumber evidence="15">2.7.1.26</ecNumber>
        </recommendedName>
        <alternativeName>
            <fullName evidence="15">Flavokinase</fullName>
        </alternativeName>
    </domain>
    <domain>
        <recommendedName>
            <fullName evidence="15">FMN adenylyltransferase</fullName>
            <ecNumber evidence="15">2.7.7.2</ecNumber>
        </recommendedName>
        <alternativeName>
            <fullName evidence="15">FAD pyrophosphorylase</fullName>
        </alternativeName>
        <alternativeName>
            <fullName evidence="15">FAD synthase</fullName>
        </alternativeName>
    </domain>
</protein>
<evidence type="ECO:0000256" key="15">
    <source>
        <dbReference type="PIRNR" id="PIRNR004491"/>
    </source>
</evidence>
<gene>
    <name evidence="18" type="ORF">K5L01_02040</name>
</gene>
<comment type="function">
    <text evidence="1">Catalyzes the phosphorylation of riboflavin to FMN followed by the adenylation of FMN to FAD.</text>
</comment>
<keyword evidence="7 15" id="KW-0548">Nucleotidyltransferase</keyword>
<dbReference type="Pfam" id="PF01687">
    <property type="entry name" value="Flavokinase"/>
    <property type="match status" value="1"/>
</dbReference>
<dbReference type="Gene3D" id="3.40.50.620">
    <property type="entry name" value="HUPs"/>
    <property type="match status" value="1"/>
</dbReference>
<dbReference type="SMART" id="SM00904">
    <property type="entry name" value="Flavokinase"/>
    <property type="match status" value="1"/>
</dbReference>
<dbReference type="InterPro" id="IPR002606">
    <property type="entry name" value="Riboflavin_kinase_bac"/>
</dbReference>
<dbReference type="NCBIfam" id="TIGR00083">
    <property type="entry name" value="ribF"/>
    <property type="match status" value="1"/>
</dbReference>
<dbReference type="CDD" id="cd02064">
    <property type="entry name" value="FAD_synthetase_N"/>
    <property type="match status" value="1"/>
</dbReference>
<comment type="catalytic activity">
    <reaction evidence="14 15">
        <text>FMN + ATP + H(+) = FAD + diphosphate</text>
        <dbReference type="Rhea" id="RHEA:17237"/>
        <dbReference type="ChEBI" id="CHEBI:15378"/>
        <dbReference type="ChEBI" id="CHEBI:30616"/>
        <dbReference type="ChEBI" id="CHEBI:33019"/>
        <dbReference type="ChEBI" id="CHEBI:57692"/>
        <dbReference type="ChEBI" id="CHEBI:58210"/>
        <dbReference type="EC" id="2.7.7.2"/>
    </reaction>
</comment>
<evidence type="ECO:0000313" key="18">
    <source>
        <dbReference type="EMBL" id="MCL7713442.1"/>
    </source>
</evidence>
<sequence length="346" mass="37257">MSRLFRDVEGGVLFPQGSVVCIGAFDGLHRGHRTLVRHAVARARAVGVPAVALAFEPLPREFFARGAPPPRLMLARDKVASLRGLGIDSVGLLRFDAKMAAITAADFVRDMLVRRLGVREVWIGPGFHFGNRRGGDLALLQAMGAELGFGAGEIAPVHLDGERISSTRIRELLVAGEFAHAGELLGRPYAIGGRVVRGRQLGRTLGFPTANLRFPKTPALSGIYATRVHGVAEQPWPSVSSFGTRPTVQGVEPLLEAHLFDFQGDLYGRHIEVEFVAKLRDEEKFDSLDALTEQMQRDAQQARRILGDGANPCGSPHLSRTGNGAGTPPQQPAQPCADSSTTAAQR</sequence>
<feature type="domain" description="Riboflavin kinase" evidence="17">
    <location>
        <begin position="184"/>
        <end position="307"/>
    </location>
</feature>
<dbReference type="PIRSF" id="PIRSF004491">
    <property type="entry name" value="FAD_Synth"/>
    <property type="match status" value="1"/>
</dbReference>
<dbReference type="NCBIfam" id="NF004159">
    <property type="entry name" value="PRK05627.1-2"/>
    <property type="match status" value="1"/>
</dbReference>
<evidence type="ECO:0000259" key="17">
    <source>
        <dbReference type="SMART" id="SM00904"/>
    </source>
</evidence>
<feature type="region of interest" description="Disordered" evidence="16">
    <location>
        <begin position="306"/>
        <end position="346"/>
    </location>
</feature>
<keyword evidence="11 15" id="KW-0067">ATP-binding</keyword>
<keyword evidence="8 15" id="KW-0547">Nucleotide-binding</keyword>
<evidence type="ECO:0000256" key="14">
    <source>
        <dbReference type="ARBA" id="ARBA00049494"/>
    </source>
</evidence>
<dbReference type="Pfam" id="PF06574">
    <property type="entry name" value="FAD_syn"/>
    <property type="match status" value="1"/>
</dbReference>
<evidence type="ECO:0000256" key="11">
    <source>
        <dbReference type="ARBA" id="ARBA00022840"/>
    </source>
</evidence>
<dbReference type="NCBIfam" id="NF004160">
    <property type="entry name" value="PRK05627.1-3"/>
    <property type="match status" value="1"/>
</dbReference>
<keyword evidence="6 15" id="KW-0808">Transferase</keyword>
<dbReference type="PANTHER" id="PTHR22749:SF6">
    <property type="entry name" value="RIBOFLAVIN KINASE"/>
    <property type="match status" value="1"/>
</dbReference>
<name>A0ABT0SDR3_9GAMM</name>
<evidence type="ECO:0000256" key="1">
    <source>
        <dbReference type="ARBA" id="ARBA00002121"/>
    </source>
</evidence>
<keyword evidence="9 15" id="KW-0418">Kinase</keyword>
<evidence type="ECO:0000256" key="2">
    <source>
        <dbReference type="ARBA" id="ARBA00004726"/>
    </source>
</evidence>
<evidence type="ECO:0000256" key="9">
    <source>
        <dbReference type="ARBA" id="ARBA00022777"/>
    </source>
</evidence>
<evidence type="ECO:0000256" key="4">
    <source>
        <dbReference type="ARBA" id="ARBA00022630"/>
    </source>
</evidence>
<evidence type="ECO:0000256" key="8">
    <source>
        <dbReference type="ARBA" id="ARBA00022741"/>
    </source>
</evidence>
<keyword evidence="5 15" id="KW-0288">FMN</keyword>
<dbReference type="InterPro" id="IPR023465">
    <property type="entry name" value="Riboflavin_kinase_dom_sf"/>
</dbReference>
<evidence type="ECO:0000256" key="12">
    <source>
        <dbReference type="ARBA" id="ARBA00023268"/>
    </source>
</evidence>
<evidence type="ECO:0000256" key="3">
    <source>
        <dbReference type="ARBA" id="ARBA00005201"/>
    </source>
</evidence>
<dbReference type="Proteomes" id="UP001431235">
    <property type="component" value="Unassembled WGS sequence"/>
</dbReference>
<comment type="pathway">
    <text evidence="2 15">Cofactor biosynthesis; FAD biosynthesis; FAD from FMN: step 1/1.</text>
</comment>
<evidence type="ECO:0000256" key="13">
    <source>
        <dbReference type="ARBA" id="ARBA00047880"/>
    </source>
</evidence>
<proteinExistence type="inferred from homology"/>
<comment type="catalytic activity">
    <reaction evidence="13 15">
        <text>riboflavin + ATP = FMN + ADP + H(+)</text>
        <dbReference type="Rhea" id="RHEA:14357"/>
        <dbReference type="ChEBI" id="CHEBI:15378"/>
        <dbReference type="ChEBI" id="CHEBI:30616"/>
        <dbReference type="ChEBI" id="CHEBI:57986"/>
        <dbReference type="ChEBI" id="CHEBI:58210"/>
        <dbReference type="ChEBI" id="CHEBI:456216"/>
        <dbReference type="EC" id="2.7.1.26"/>
    </reaction>
</comment>
<evidence type="ECO:0000256" key="7">
    <source>
        <dbReference type="ARBA" id="ARBA00022695"/>
    </source>
</evidence>
<dbReference type="InterPro" id="IPR015865">
    <property type="entry name" value="Riboflavin_kinase_bac/euk"/>
</dbReference>
<dbReference type="PANTHER" id="PTHR22749">
    <property type="entry name" value="RIBOFLAVIN KINASE/FMN ADENYLYLTRANSFERASE"/>
    <property type="match status" value="1"/>
</dbReference>
<dbReference type="GO" id="GO:0008531">
    <property type="term" value="F:riboflavin kinase activity"/>
    <property type="evidence" value="ECO:0007669"/>
    <property type="project" value="UniProtKB-EC"/>
</dbReference>
<comment type="pathway">
    <text evidence="3 15">Cofactor biosynthesis; FMN biosynthesis; FMN from riboflavin (ATP route): step 1/1.</text>
</comment>
<evidence type="ECO:0000256" key="10">
    <source>
        <dbReference type="ARBA" id="ARBA00022827"/>
    </source>
</evidence>
<dbReference type="EC" id="2.7.7.2" evidence="15"/>
<dbReference type="EC" id="2.7.1.26" evidence="15"/>
<accession>A0ABT0SDR3</accession>
<evidence type="ECO:0000256" key="5">
    <source>
        <dbReference type="ARBA" id="ARBA00022643"/>
    </source>
</evidence>
<keyword evidence="4 15" id="KW-0285">Flavoprotein</keyword>
<comment type="caution">
    <text evidence="18">The sequence shown here is derived from an EMBL/GenBank/DDBJ whole genome shotgun (WGS) entry which is preliminary data.</text>
</comment>
<evidence type="ECO:0000256" key="6">
    <source>
        <dbReference type="ARBA" id="ARBA00022679"/>
    </source>
</evidence>
<dbReference type="SUPFAM" id="SSF52374">
    <property type="entry name" value="Nucleotidylyl transferase"/>
    <property type="match status" value="1"/>
</dbReference>
<evidence type="ECO:0000313" key="19">
    <source>
        <dbReference type="Proteomes" id="UP001431235"/>
    </source>
</evidence>